<keyword evidence="1" id="KW-1133">Transmembrane helix</keyword>
<keyword evidence="1" id="KW-0472">Membrane</keyword>
<evidence type="ECO:0000313" key="2">
    <source>
        <dbReference type="EMBL" id="CAK7935970.1"/>
    </source>
</evidence>
<keyword evidence="1" id="KW-0812">Transmembrane</keyword>
<accession>A0AAV1URE6</accession>
<dbReference type="Proteomes" id="UP001162060">
    <property type="component" value="Unassembled WGS sequence"/>
</dbReference>
<comment type="caution">
    <text evidence="2">The sequence shown here is derived from an EMBL/GenBank/DDBJ whole genome shotgun (WGS) entry which is preliminary data.</text>
</comment>
<feature type="transmembrane region" description="Helical" evidence="1">
    <location>
        <begin position="33"/>
        <end position="58"/>
    </location>
</feature>
<name>A0AAV1URE6_9STRA</name>
<reference evidence="2" key="1">
    <citation type="submission" date="2024-01" db="EMBL/GenBank/DDBJ databases">
        <authorList>
            <person name="Webb A."/>
        </authorList>
    </citation>
    <scope>NUCLEOTIDE SEQUENCE</scope>
    <source>
        <strain evidence="2">Pm1</strain>
    </source>
</reference>
<organism evidence="2 3">
    <name type="scientific">Peronospora matthiolae</name>
    <dbReference type="NCBI Taxonomy" id="2874970"/>
    <lineage>
        <taxon>Eukaryota</taxon>
        <taxon>Sar</taxon>
        <taxon>Stramenopiles</taxon>
        <taxon>Oomycota</taxon>
        <taxon>Peronosporomycetes</taxon>
        <taxon>Peronosporales</taxon>
        <taxon>Peronosporaceae</taxon>
        <taxon>Peronospora</taxon>
    </lineage>
</organism>
<dbReference type="EMBL" id="CAKLBY020000223">
    <property type="protein sequence ID" value="CAK7935970.1"/>
    <property type="molecule type" value="Genomic_DNA"/>
</dbReference>
<evidence type="ECO:0000256" key="1">
    <source>
        <dbReference type="SAM" id="Phobius"/>
    </source>
</evidence>
<evidence type="ECO:0000313" key="3">
    <source>
        <dbReference type="Proteomes" id="UP001162060"/>
    </source>
</evidence>
<protein>
    <submittedName>
        <fullName evidence="2">Uncharacterized protein</fullName>
    </submittedName>
</protein>
<gene>
    <name evidence="2" type="ORF">PM001_LOCUS21120</name>
</gene>
<proteinExistence type="predicted"/>
<sequence length="81" mass="9110">MSHDELANFRARMAQPPKDWVETALVAVLKDPVFYTVMGLGAFFVLVVLALFATKVLLDDIGAGETRKEQKMEPKTEKKEQ</sequence>
<dbReference type="AlphaFoldDB" id="A0AAV1URE6"/>